<gene>
    <name evidence="3" type="ORF">SNE25_06040</name>
</gene>
<reference evidence="3 4" key="1">
    <citation type="submission" date="2023-11" db="EMBL/GenBank/DDBJ databases">
        <title>Analysis of the Genomes of Mucilaginibacter gossypii cycad 4 and M. sabulilitoris SNA2: microbes with the potential for plant growth promotion.</title>
        <authorList>
            <person name="Hirsch A.M."/>
            <person name="Humm E."/>
            <person name="Rubbi M."/>
            <person name="Del Vecchio G."/>
            <person name="Ha S.M."/>
            <person name="Pellegrini M."/>
            <person name="Gunsalus R.P."/>
        </authorList>
    </citation>
    <scope>NUCLEOTIDE SEQUENCE [LARGE SCALE GENOMIC DNA]</scope>
    <source>
        <strain evidence="3 4">SNA2</strain>
    </source>
</reference>
<keyword evidence="1" id="KW-0732">Signal</keyword>
<evidence type="ECO:0000313" key="3">
    <source>
        <dbReference type="EMBL" id="WPU95083.1"/>
    </source>
</evidence>
<evidence type="ECO:0000313" key="4">
    <source>
        <dbReference type="Proteomes" id="UP001324380"/>
    </source>
</evidence>
<dbReference type="RefSeq" id="WP_321564195.1">
    <property type="nucleotide sequence ID" value="NZ_CP139558.1"/>
</dbReference>
<keyword evidence="4" id="KW-1185">Reference proteome</keyword>
<accession>A0ABZ0TPP8</accession>
<dbReference type="EMBL" id="CP139558">
    <property type="protein sequence ID" value="WPU95083.1"/>
    <property type="molecule type" value="Genomic_DNA"/>
</dbReference>
<feature type="signal peptide" evidence="1">
    <location>
        <begin position="1"/>
        <end position="20"/>
    </location>
</feature>
<feature type="chain" id="PRO_5046802451" evidence="1">
    <location>
        <begin position="21"/>
        <end position="227"/>
    </location>
</feature>
<evidence type="ECO:0000256" key="1">
    <source>
        <dbReference type="SAM" id="SignalP"/>
    </source>
</evidence>
<feature type="domain" description="DUF5683" evidence="2">
    <location>
        <begin position="51"/>
        <end position="225"/>
    </location>
</feature>
<name>A0ABZ0TPP8_9SPHI</name>
<sequence>MYRYIFTLLLLNTLAFLASAQTNTDSLGNKIRRYGSYAPVIKEKVYHPDSAHKPYKAVIRSLFLPGLGQVYNRHWWKVPVIYSGIGLLGSSIVYNQKYYNENLALSRLLQDRANNTDPSLVQSPNHKLYLQYKTQYELYVKNNVSVSQAQNAFENHRRNRDLSIFGLATVWAINVIDAYIDAKFIHSFSVDNNLTLNPVSAVDKRAIYVGNNRASYNLGLKVTFTLQ</sequence>
<dbReference type="InterPro" id="IPR043738">
    <property type="entry name" value="DUF5683"/>
</dbReference>
<dbReference type="Proteomes" id="UP001324380">
    <property type="component" value="Chromosome"/>
</dbReference>
<proteinExistence type="predicted"/>
<dbReference type="Pfam" id="PF18935">
    <property type="entry name" value="DUF5683"/>
    <property type="match status" value="1"/>
</dbReference>
<organism evidence="3 4">
    <name type="scientific">Mucilaginibacter sabulilitoris</name>
    <dbReference type="NCBI Taxonomy" id="1173583"/>
    <lineage>
        <taxon>Bacteria</taxon>
        <taxon>Pseudomonadati</taxon>
        <taxon>Bacteroidota</taxon>
        <taxon>Sphingobacteriia</taxon>
        <taxon>Sphingobacteriales</taxon>
        <taxon>Sphingobacteriaceae</taxon>
        <taxon>Mucilaginibacter</taxon>
    </lineage>
</organism>
<protein>
    <submittedName>
        <fullName evidence="3">DUF5683 domain-containing protein</fullName>
    </submittedName>
</protein>
<evidence type="ECO:0000259" key="2">
    <source>
        <dbReference type="Pfam" id="PF18935"/>
    </source>
</evidence>